<dbReference type="InterPro" id="IPR025512">
    <property type="entry name" value="DUF4399"/>
</dbReference>
<proteinExistence type="predicted"/>
<evidence type="ECO:0000313" key="2">
    <source>
        <dbReference type="EMBL" id="CAD8215826.1"/>
    </source>
</evidence>
<dbReference type="EMBL" id="HBDV01000163">
    <property type="protein sequence ID" value="CAD8215826.1"/>
    <property type="molecule type" value="Transcribed_RNA"/>
</dbReference>
<name>A0A7R9SUY7_9CHLO</name>
<sequence>MKTTTQLSSVSHVSYAKINNSRQCKARPKLFVVNNSSEESQKVEFGRRSAVGLSVSLLVGCQSALSAAPAQARDKIGTYWIYPANGATVSSPFEVKMGVKTLEVSPASAGFVENSGHHHIMIDQPTNFYEKGKPIPFESGFIHYGKAQTSGTIELPPGKHKLTLQFANYRHESFGKNLASTINITVK</sequence>
<organism evidence="2">
    <name type="scientific">Polyblepharides amylifera</name>
    <dbReference type="NCBI Taxonomy" id="1486889"/>
    <lineage>
        <taxon>Eukaryota</taxon>
        <taxon>Viridiplantae</taxon>
        <taxon>Chlorophyta</taxon>
        <taxon>Pyramimonadophyceae</taxon>
        <taxon>Pyramimonadales</taxon>
        <taxon>Polyblepharidaceae</taxon>
        <taxon>Polyblepharides</taxon>
    </lineage>
</organism>
<feature type="domain" description="DUF4399" evidence="1">
    <location>
        <begin position="95"/>
        <end position="187"/>
    </location>
</feature>
<dbReference type="AlphaFoldDB" id="A0A7R9SUY7"/>
<accession>A0A7R9SUY7</accession>
<dbReference type="Pfam" id="PF14347">
    <property type="entry name" value="DUF4399"/>
    <property type="match status" value="1"/>
</dbReference>
<protein>
    <recommendedName>
        <fullName evidence="1">DUF4399 domain-containing protein</fullName>
    </recommendedName>
</protein>
<reference evidence="2" key="1">
    <citation type="submission" date="2021-01" db="EMBL/GenBank/DDBJ databases">
        <authorList>
            <person name="Corre E."/>
            <person name="Pelletier E."/>
            <person name="Niang G."/>
            <person name="Scheremetjew M."/>
            <person name="Finn R."/>
            <person name="Kale V."/>
            <person name="Holt S."/>
            <person name="Cochrane G."/>
            <person name="Meng A."/>
            <person name="Brown T."/>
            <person name="Cohen L."/>
        </authorList>
    </citation>
    <scope>NUCLEOTIDE SEQUENCE</scope>
    <source>
        <strain evidence="2">CCMP720</strain>
    </source>
</reference>
<gene>
    <name evidence="2" type="ORF">PAMY1081_LOCUS100</name>
</gene>
<evidence type="ECO:0000259" key="1">
    <source>
        <dbReference type="Pfam" id="PF14347"/>
    </source>
</evidence>